<name>A0ABQ1Q207_9BACI</name>
<keyword evidence="3" id="KW-1185">Reference proteome</keyword>
<evidence type="ECO:0000259" key="1">
    <source>
        <dbReference type="Pfam" id="PF10026"/>
    </source>
</evidence>
<dbReference type="PROSITE" id="PS51257">
    <property type="entry name" value="PROKAR_LIPOPROTEIN"/>
    <property type="match status" value="1"/>
</dbReference>
<dbReference type="Proteomes" id="UP000642571">
    <property type="component" value="Unassembled WGS sequence"/>
</dbReference>
<dbReference type="EMBL" id="BMIN01000005">
    <property type="protein sequence ID" value="GGD09750.1"/>
    <property type="molecule type" value="Genomic_DNA"/>
</dbReference>
<evidence type="ECO:0000313" key="2">
    <source>
        <dbReference type="EMBL" id="GGD09750.1"/>
    </source>
</evidence>
<accession>A0ABQ1Q207</accession>
<feature type="domain" description="DUF2268" evidence="1">
    <location>
        <begin position="147"/>
        <end position="331"/>
    </location>
</feature>
<proteinExistence type="predicted"/>
<dbReference type="InterPro" id="IPR018728">
    <property type="entry name" value="DUF2268"/>
</dbReference>
<gene>
    <name evidence="2" type="ORF">GCM10011389_16550</name>
</gene>
<dbReference type="RefSeq" id="WP_188652665.1">
    <property type="nucleotide sequence ID" value="NZ_BMIN01000005.1"/>
</dbReference>
<dbReference type="Pfam" id="PF10026">
    <property type="entry name" value="DUF2268"/>
    <property type="match status" value="1"/>
</dbReference>
<protein>
    <recommendedName>
        <fullName evidence="1">DUF2268 domain-containing protein</fullName>
    </recommendedName>
</protein>
<comment type="caution">
    <text evidence="2">The sequence shown here is derived from an EMBL/GenBank/DDBJ whole genome shotgun (WGS) entry which is preliminary data.</text>
</comment>
<reference evidence="3" key="1">
    <citation type="journal article" date="2019" name="Int. J. Syst. Evol. Microbiol.">
        <title>The Global Catalogue of Microorganisms (GCM) 10K type strain sequencing project: providing services to taxonomists for standard genome sequencing and annotation.</title>
        <authorList>
            <consortium name="The Broad Institute Genomics Platform"/>
            <consortium name="The Broad Institute Genome Sequencing Center for Infectious Disease"/>
            <person name="Wu L."/>
            <person name="Ma J."/>
        </authorList>
    </citation>
    <scope>NUCLEOTIDE SEQUENCE [LARGE SCALE GENOMIC DNA]</scope>
    <source>
        <strain evidence="3">CGMCC 1.15353</strain>
    </source>
</reference>
<sequence length="340" mass="39409">MKKKGVFIALLYVASSLLTGCEEKGQDGTEPTTLEDTEEADNSERYTLKHAKETKVTIANQEFEIIPVLEPIFNYVQIIEQEPLKSKTEAYTSTVIEPFRKTVYGEENGHFLQGHLSFQPPRNVDKLKASVQKLDENYEDILDSLKTSLKQSVHLLPLDSTTKIYVFPFNPDQLSVIDDMNGVTGFATPNTIVLNIEPEQYTEEMLRYIIAHEYHHIVHFNINPRKEQDLMGYSLMEGGADSFAQMIYPDVIPKWNDTLTSDEWDTVWNLVLDKRYDYDRQDIEEIRNGNNELPMRSHYKLGYRIMQDFIKKNPSVSVEEWTMMMPDEILEKTSYADKVK</sequence>
<evidence type="ECO:0000313" key="3">
    <source>
        <dbReference type="Proteomes" id="UP000642571"/>
    </source>
</evidence>
<organism evidence="2 3">
    <name type="scientific">Pontibacillus salipaludis</name>
    <dbReference type="NCBI Taxonomy" id="1697394"/>
    <lineage>
        <taxon>Bacteria</taxon>
        <taxon>Bacillati</taxon>
        <taxon>Bacillota</taxon>
        <taxon>Bacilli</taxon>
        <taxon>Bacillales</taxon>
        <taxon>Bacillaceae</taxon>
        <taxon>Pontibacillus</taxon>
    </lineage>
</organism>